<dbReference type="InterPro" id="IPR058647">
    <property type="entry name" value="BSH_CzcB-like"/>
</dbReference>
<dbReference type="Gene3D" id="1.10.287.470">
    <property type="entry name" value="Helix hairpin bin"/>
    <property type="match status" value="1"/>
</dbReference>
<dbReference type="PANTHER" id="PTHR30469">
    <property type="entry name" value="MULTIDRUG RESISTANCE PROTEIN MDTA"/>
    <property type="match status" value="1"/>
</dbReference>
<evidence type="ECO:0000313" key="5">
    <source>
        <dbReference type="EMBL" id="MBA1141282.1"/>
    </source>
</evidence>
<dbReference type="Pfam" id="PF25973">
    <property type="entry name" value="BSH_CzcB"/>
    <property type="match status" value="1"/>
</dbReference>
<keyword evidence="3" id="KW-0732">Signal</keyword>
<proteinExistence type="inferred from homology"/>
<evidence type="ECO:0000256" key="3">
    <source>
        <dbReference type="SAM" id="SignalP"/>
    </source>
</evidence>
<dbReference type="InterPro" id="IPR006143">
    <property type="entry name" value="RND_pump_MFP"/>
</dbReference>
<feature type="coiled-coil region" evidence="2">
    <location>
        <begin position="68"/>
        <end position="95"/>
    </location>
</feature>
<sequence>MKHDPMKPIAAMATVILSLAASAASAEEMTFDCLAEPTQRVQVGSPVTGLLASVDVGRGARVKPGDVVARLESTVEEANVALAQAQAEADEAMQAQQTRLTLAEADLARSKKLVNSGSVATSKVEELQATVEIAKRDLDTEKRKMLLAGIQLRRQQALLDRQSIRSPIKGFVAEQSLRAGEFVRQDSPIMTIVQIDPLYVEAYVPVTLWGKIIVGSHGGVVLDQPDHKRRDAFVTVVDKVFDAASGTFGVRLELANPDDLIPAGQRCQLSFDAAPAATKP</sequence>
<dbReference type="AlphaFoldDB" id="A0A838B5F9"/>
<accession>A0A838B5F9</accession>
<dbReference type="GO" id="GO:1990281">
    <property type="term" value="C:efflux pump complex"/>
    <property type="evidence" value="ECO:0007669"/>
    <property type="project" value="TreeGrafter"/>
</dbReference>
<protein>
    <submittedName>
        <fullName evidence="5">Efflux RND transporter periplasmic adaptor subunit</fullName>
    </submittedName>
</protein>
<feature type="signal peptide" evidence="3">
    <location>
        <begin position="1"/>
        <end position="26"/>
    </location>
</feature>
<name>A0A838B5F9_9HYPH</name>
<dbReference type="PANTHER" id="PTHR30469:SF15">
    <property type="entry name" value="HLYD FAMILY OF SECRETION PROTEINS"/>
    <property type="match status" value="1"/>
</dbReference>
<organism evidence="5 6">
    <name type="scientific">Mesorhizobium neociceri</name>
    <dbReference type="NCBI Taxonomy" id="1307853"/>
    <lineage>
        <taxon>Bacteria</taxon>
        <taxon>Pseudomonadati</taxon>
        <taxon>Pseudomonadota</taxon>
        <taxon>Alphaproteobacteria</taxon>
        <taxon>Hyphomicrobiales</taxon>
        <taxon>Phyllobacteriaceae</taxon>
        <taxon>Mesorhizobium</taxon>
    </lineage>
</organism>
<keyword evidence="2" id="KW-0175">Coiled coil</keyword>
<feature type="domain" description="CzcB-like barrel-sandwich hybrid" evidence="4">
    <location>
        <begin position="41"/>
        <end position="192"/>
    </location>
</feature>
<dbReference type="Proteomes" id="UP000558284">
    <property type="component" value="Unassembled WGS sequence"/>
</dbReference>
<dbReference type="RefSeq" id="WP_181058140.1">
    <property type="nucleotide sequence ID" value="NZ_JACDTY010000005.1"/>
</dbReference>
<gene>
    <name evidence="5" type="ORF">H0241_13575</name>
</gene>
<comment type="similarity">
    <text evidence="1">Belongs to the membrane fusion protein (MFP) (TC 8.A.1) family.</text>
</comment>
<dbReference type="SUPFAM" id="SSF111369">
    <property type="entry name" value="HlyD-like secretion proteins"/>
    <property type="match status" value="1"/>
</dbReference>
<comment type="caution">
    <text evidence="5">The sequence shown here is derived from an EMBL/GenBank/DDBJ whole genome shotgun (WGS) entry which is preliminary data.</text>
</comment>
<reference evidence="5 6" key="1">
    <citation type="submission" date="2020-07" db="EMBL/GenBank/DDBJ databases">
        <title>Definition of the novel symbiovar canariense within Mesorhizobium novociceri, a new species of genus Mesorhizobium nodulating Cicer canariense in the Caldera de Taburiente National Park (La Palma, Canary Islands).</title>
        <authorList>
            <person name="Leon-Barrios M."/>
            <person name="Perez-Yepez J."/>
            <person name="Flores-Felix J.D."/>
            <person name="Ramirez-Baena M.H."/>
            <person name="Pulido-Suarez L."/>
            <person name="Igual J.M."/>
            <person name="Velazquez E."/>
            <person name="Peix A."/>
        </authorList>
    </citation>
    <scope>NUCLEOTIDE SEQUENCE [LARGE SCALE GENOMIC DNA]</scope>
    <source>
        <strain evidence="5 6">CCANP35</strain>
    </source>
</reference>
<dbReference type="Gene3D" id="2.40.50.100">
    <property type="match status" value="1"/>
</dbReference>
<evidence type="ECO:0000259" key="4">
    <source>
        <dbReference type="Pfam" id="PF25973"/>
    </source>
</evidence>
<dbReference type="Gene3D" id="2.40.30.170">
    <property type="match status" value="1"/>
</dbReference>
<evidence type="ECO:0000313" key="6">
    <source>
        <dbReference type="Proteomes" id="UP000558284"/>
    </source>
</evidence>
<dbReference type="NCBIfam" id="TIGR01730">
    <property type="entry name" value="RND_mfp"/>
    <property type="match status" value="1"/>
</dbReference>
<evidence type="ECO:0000256" key="1">
    <source>
        <dbReference type="ARBA" id="ARBA00009477"/>
    </source>
</evidence>
<feature type="chain" id="PRO_5032594965" evidence="3">
    <location>
        <begin position="27"/>
        <end position="280"/>
    </location>
</feature>
<dbReference type="EMBL" id="JACDTY010000005">
    <property type="protein sequence ID" value="MBA1141282.1"/>
    <property type="molecule type" value="Genomic_DNA"/>
</dbReference>
<evidence type="ECO:0000256" key="2">
    <source>
        <dbReference type="SAM" id="Coils"/>
    </source>
</evidence>
<dbReference type="GO" id="GO:0015562">
    <property type="term" value="F:efflux transmembrane transporter activity"/>
    <property type="evidence" value="ECO:0007669"/>
    <property type="project" value="TreeGrafter"/>
</dbReference>
<keyword evidence="6" id="KW-1185">Reference proteome</keyword>